<name>A0A1I7Z108_9BILA</name>
<dbReference type="AlphaFoldDB" id="A0A1I7Z108"/>
<feature type="compositionally biased region" description="Low complexity" evidence="2">
    <location>
        <begin position="7"/>
        <end position="19"/>
    </location>
</feature>
<keyword evidence="4" id="KW-1185">Reference proteome</keyword>
<feature type="compositionally biased region" description="Low complexity" evidence="2">
    <location>
        <begin position="26"/>
        <end position="87"/>
    </location>
</feature>
<reference evidence="5" key="1">
    <citation type="submission" date="2016-11" db="UniProtKB">
        <authorList>
            <consortium name="WormBaseParasite"/>
        </authorList>
    </citation>
    <scope>IDENTIFICATION</scope>
</reference>
<sequence length="230" mass="24772">MMRIRNMSPTSSSVSMSPSRTPPASSPSTTPSTTTTTTTTTTTPTTTPTTSPTTTTRTTTTTTVPSSTPSRSTTTTPRSMPSRSTTPVAMPPLRADVSLEESALPPKIEPAIIFQDERGPASPAVINKSAARFLTIAPLRSPASQEVLLLPPLRSEHPITGINEVVFRAVAPTTTARPLSSAVEAFLTGENCKDMRYSCSYWIRSNPRVCQEQEIYMRLQCAQTCSFCKP</sequence>
<evidence type="ECO:0000256" key="1">
    <source>
        <dbReference type="PROSITE-ProRule" id="PRU01005"/>
    </source>
</evidence>
<dbReference type="PROSITE" id="PS51670">
    <property type="entry name" value="SHKT"/>
    <property type="match status" value="1"/>
</dbReference>
<dbReference type="SMART" id="SM00254">
    <property type="entry name" value="ShKT"/>
    <property type="match status" value="1"/>
</dbReference>
<evidence type="ECO:0000313" key="4">
    <source>
        <dbReference type="Proteomes" id="UP000095287"/>
    </source>
</evidence>
<feature type="domain" description="ShKT" evidence="3">
    <location>
        <begin position="192"/>
        <end position="228"/>
    </location>
</feature>
<evidence type="ECO:0000313" key="5">
    <source>
        <dbReference type="WBParaSite" id="L893_g21682.t1"/>
    </source>
</evidence>
<dbReference type="Proteomes" id="UP000095287">
    <property type="component" value="Unplaced"/>
</dbReference>
<dbReference type="Pfam" id="PF01549">
    <property type="entry name" value="ShK"/>
    <property type="match status" value="1"/>
</dbReference>
<protein>
    <submittedName>
        <fullName evidence="5">ShKT domain-containing protein</fullName>
    </submittedName>
</protein>
<dbReference type="InterPro" id="IPR003582">
    <property type="entry name" value="ShKT_dom"/>
</dbReference>
<dbReference type="WBParaSite" id="L893_g21682.t1">
    <property type="protein sequence ID" value="L893_g21682.t1"/>
    <property type="gene ID" value="L893_g21682"/>
</dbReference>
<evidence type="ECO:0000256" key="2">
    <source>
        <dbReference type="SAM" id="MobiDB-lite"/>
    </source>
</evidence>
<proteinExistence type="predicted"/>
<comment type="caution">
    <text evidence="1">Lacks conserved residue(s) required for the propagation of feature annotation.</text>
</comment>
<feature type="region of interest" description="Disordered" evidence="2">
    <location>
        <begin position="1"/>
        <end position="90"/>
    </location>
</feature>
<accession>A0A1I7Z108</accession>
<evidence type="ECO:0000259" key="3">
    <source>
        <dbReference type="PROSITE" id="PS51670"/>
    </source>
</evidence>
<organism evidence="4 5">
    <name type="scientific">Steinernema glaseri</name>
    <dbReference type="NCBI Taxonomy" id="37863"/>
    <lineage>
        <taxon>Eukaryota</taxon>
        <taxon>Metazoa</taxon>
        <taxon>Ecdysozoa</taxon>
        <taxon>Nematoda</taxon>
        <taxon>Chromadorea</taxon>
        <taxon>Rhabditida</taxon>
        <taxon>Tylenchina</taxon>
        <taxon>Panagrolaimomorpha</taxon>
        <taxon>Strongyloidoidea</taxon>
        <taxon>Steinernematidae</taxon>
        <taxon>Steinernema</taxon>
    </lineage>
</organism>